<evidence type="ECO:0000313" key="2">
    <source>
        <dbReference type="Proteomes" id="UP000179786"/>
    </source>
</evidence>
<evidence type="ECO:0000313" key="1">
    <source>
        <dbReference type="EMBL" id="OHU86875.1"/>
    </source>
</evidence>
<comment type="caution">
    <text evidence="1">The sequence shown here is derived from an EMBL/GenBank/DDBJ whole genome shotgun (WGS) entry which is preliminary data.</text>
</comment>
<organism evidence="1 2">
    <name type="scientific">Pseudoalteromonas amylolytica</name>
    <dbReference type="NCBI Taxonomy" id="1859457"/>
    <lineage>
        <taxon>Bacteria</taxon>
        <taxon>Pseudomonadati</taxon>
        <taxon>Pseudomonadota</taxon>
        <taxon>Gammaproteobacteria</taxon>
        <taxon>Alteromonadales</taxon>
        <taxon>Pseudoalteromonadaceae</taxon>
        <taxon>Pseudoalteromonas</taxon>
    </lineage>
</organism>
<dbReference type="AlphaFoldDB" id="A0A1S1MK45"/>
<dbReference type="Proteomes" id="UP000179786">
    <property type="component" value="Unassembled WGS sequence"/>
</dbReference>
<dbReference type="EMBL" id="MKJU01000037">
    <property type="protein sequence ID" value="OHU86875.1"/>
    <property type="molecule type" value="Genomic_DNA"/>
</dbReference>
<dbReference type="SUPFAM" id="SSF101327">
    <property type="entry name" value="YgfB-like"/>
    <property type="match status" value="1"/>
</dbReference>
<dbReference type="InterPro" id="IPR011978">
    <property type="entry name" value="YgfB-like"/>
</dbReference>
<dbReference type="RefSeq" id="WP_070987951.1">
    <property type="nucleotide sequence ID" value="NZ_MKJU01000037.1"/>
</dbReference>
<protein>
    <recommendedName>
        <fullName evidence="3">YecA family protein</fullName>
    </recommendedName>
</protein>
<accession>A0A1S1MK45</accession>
<evidence type="ECO:0008006" key="3">
    <source>
        <dbReference type="Google" id="ProtNLM"/>
    </source>
</evidence>
<gene>
    <name evidence="1" type="ORF">BET10_01375</name>
</gene>
<dbReference type="Gene3D" id="1.20.120.740">
    <property type="entry name" value="YgfB uncharacterised protein family UPF0149, PF03695"/>
    <property type="match status" value="1"/>
</dbReference>
<name>A0A1S1MK45_9GAMM</name>
<sequence length="195" mass="21890">MLDFSFTVEHEKLLADYLAARSEAMSLAMTKGYLFALICGPNAVEVEQWLHDISAADDNMDESVVFAFMALHHQISEQVFAGNYQLPWTAHSDYQSRHQWSVGFITAAQPYFEAILTAEKLSNELKEALQVATEQLAFFSLSQSQVSEYCQQINCDETEFLTQQSELAGEFAKGFAQLIEVVAVDSGLYDDEDAF</sequence>
<proteinExistence type="predicted"/>
<dbReference type="InterPro" id="IPR036255">
    <property type="entry name" value="YgfB-like_sf"/>
</dbReference>
<keyword evidence="2" id="KW-1185">Reference proteome</keyword>
<dbReference type="STRING" id="1859457.BET10_01375"/>
<dbReference type="Pfam" id="PF03695">
    <property type="entry name" value="UPF0149"/>
    <property type="match status" value="1"/>
</dbReference>
<reference evidence="1 2" key="1">
    <citation type="submission" date="2016-09" db="EMBL/GenBank/DDBJ databases">
        <title>Pseudoalteromonas amylolytica sp. nov., isolated from the surface seawater.</title>
        <authorList>
            <person name="Wu Y.-H."/>
            <person name="Cheng H."/>
            <person name="Jin X.-B."/>
            <person name="Wang C.-S."/>
            <person name="Xu X.-W."/>
        </authorList>
    </citation>
    <scope>NUCLEOTIDE SEQUENCE [LARGE SCALE GENOMIC DNA]</scope>
    <source>
        <strain evidence="1 2">JW1</strain>
    </source>
</reference>